<dbReference type="InterPro" id="IPR002328">
    <property type="entry name" value="ADH_Zn_CS"/>
</dbReference>
<dbReference type="EMBL" id="FXZA01000007">
    <property type="protein sequence ID" value="SMX80128.1"/>
    <property type="molecule type" value="Genomic_DNA"/>
</dbReference>
<keyword evidence="4" id="KW-0862">Zinc</keyword>
<evidence type="ECO:0000256" key="5">
    <source>
        <dbReference type="ARBA" id="ARBA00023002"/>
    </source>
</evidence>
<dbReference type="EC" id="1.1.1.-" evidence="7"/>
<sequence>MRAARFHARKDIRIEDIPEPELRPGTVAIDVAWCGICGTDLHEYLEGPIFVPPAGHPHPISGESAPVTMGHEFSGTITHLGDGVTDLNVGQNVVVEPYIIAEDVDTGPGQSYQLSKDMNFIGLGGRGGGLSE</sequence>
<dbReference type="PANTHER" id="PTHR43161">
    <property type="entry name" value="SORBITOL DEHYDROGENASE"/>
    <property type="match status" value="1"/>
</dbReference>
<dbReference type="InterPro" id="IPR011032">
    <property type="entry name" value="GroES-like_sf"/>
</dbReference>
<evidence type="ECO:0000256" key="4">
    <source>
        <dbReference type="ARBA" id="ARBA00022833"/>
    </source>
</evidence>
<dbReference type="PANTHER" id="PTHR43161:SF26">
    <property type="entry name" value="GALACTITOL 1-PHOSPHATE 5-DEHYDROGENASE"/>
    <property type="match status" value="1"/>
</dbReference>
<dbReference type="GO" id="GO:0000721">
    <property type="term" value="F:(R,R)-butanediol dehydrogenase activity"/>
    <property type="evidence" value="ECO:0007669"/>
    <property type="project" value="UniProtKB-EC"/>
</dbReference>
<comment type="cofactor">
    <cofactor evidence="1">
        <name>Zn(2+)</name>
        <dbReference type="ChEBI" id="CHEBI:29105"/>
    </cofactor>
</comment>
<dbReference type="AlphaFoldDB" id="A0A2H1IYA0"/>
<dbReference type="GO" id="GO:0052587">
    <property type="term" value="F:diacetyl reductase ((R)-acetoin forming) (NAD+) activity"/>
    <property type="evidence" value="ECO:0007669"/>
    <property type="project" value="UniProtKB-EC"/>
</dbReference>
<dbReference type="GO" id="GO:0008270">
    <property type="term" value="F:zinc ion binding"/>
    <property type="evidence" value="ECO:0007669"/>
    <property type="project" value="InterPro"/>
</dbReference>
<organism evidence="7 8">
    <name type="scientific">Brevibacterium linens</name>
    <dbReference type="NCBI Taxonomy" id="1703"/>
    <lineage>
        <taxon>Bacteria</taxon>
        <taxon>Bacillati</taxon>
        <taxon>Actinomycetota</taxon>
        <taxon>Actinomycetes</taxon>
        <taxon>Micrococcales</taxon>
        <taxon>Brevibacteriaceae</taxon>
        <taxon>Brevibacterium</taxon>
    </lineage>
</organism>
<proteinExistence type="inferred from homology"/>
<protein>
    <submittedName>
        <fullName evidence="7">Alcohol dehydrogenase GroES-like domain-containing protein</fullName>
        <ecNumber evidence="7">1.1.1.-</ecNumber>
        <ecNumber evidence="7">1.1.1.303</ecNumber>
        <ecNumber evidence="7">1.1.1.4</ecNumber>
    </submittedName>
</protein>
<evidence type="ECO:0000256" key="1">
    <source>
        <dbReference type="ARBA" id="ARBA00001947"/>
    </source>
</evidence>
<keyword evidence="3" id="KW-0479">Metal-binding</keyword>
<keyword evidence="5 7" id="KW-0560">Oxidoreductase</keyword>
<dbReference type="Gene3D" id="3.90.180.10">
    <property type="entry name" value="Medium-chain alcohol dehydrogenases, catalytic domain"/>
    <property type="match status" value="1"/>
</dbReference>
<reference evidence="8" key="1">
    <citation type="submission" date="2017-03" db="EMBL/GenBank/DDBJ databases">
        <authorList>
            <person name="Monnet C."/>
        </authorList>
    </citation>
    <scope>NUCLEOTIDE SEQUENCE [LARGE SCALE GENOMIC DNA]</scope>
    <source>
        <strain evidence="8">Mu101</strain>
    </source>
</reference>
<dbReference type="PROSITE" id="PS00059">
    <property type="entry name" value="ADH_ZINC"/>
    <property type="match status" value="1"/>
</dbReference>
<dbReference type="InterPro" id="IPR013154">
    <property type="entry name" value="ADH-like_N"/>
</dbReference>
<evidence type="ECO:0000256" key="2">
    <source>
        <dbReference type="ARBA" id="ARBA00008072"/>
    </source>
</evidence>
<dbReference type="EC" id="1.1.1.4" evidence="7"/>
<name>A0A2H1IYA0_BRELN</name>
<dbReference type="SUPFAM" id="SSF50129">
    <property type="entry name" value="GroES-like"/>
    <property type="match status" value="1"/>
</dbReference>
<evidence type="ECO:0000256" key="3">
    <source>
        <dbReference type="ARBA" id="ARBA00022723"/>
    </source>
</evidence>
<comment type="similarity">
    <text evidence="2">Belongs to the zinc-containing alcohol dehydrogenase family.</text>
</comment>
<dbReference type="Pfam" id="PF08240">
    <property type="entry name" value="ADH_N"/>
    <property type="match status" value="1"/>
</dbReference>
<accession>A0A2H1IYA0</accession>
<gene>
    <name evidence="7" type="ORF">BLIN101_01713</name>
</gene>
<dbReference type="Proteomes" id="UP000234498">
    <property type="component" value="Unassembled WGS sequence"/>
</dbReference>
<evidence type="ECO:0000259" key="6">
    <source>
        <dbReference type="Pfam" id="PF08240"/>
    </source>
</evidence>
<evidence type="ECO:0000313" key="7">
    <source>
        <dbReference type="EMBL" id="SMX80128.1"/>
    </source>
</evidence>
<evidence type="ECO:0000313" key="8">
    <source>
        <dbReference type="Proteomes" id="UP000234498"/>
    </source>
</evidence>
<feature type="domain" description="Alcohol dehydrogenase-like N-terminal" evidence="6">
    <location>
        <begin position="24"/>
        <end position="131"/>
    </location>
</feature>
<dbReference type="EC" id="1.1.1.303" evidence="7"/>